<dbReference type="EMBL" id="BLXT01001936">
    <property type="protein sequence ID" value="GFN89484.1"/>
    <property type="molecule type" value="Genomic_DNA"/>
</dbReference>
<dbReference type="Proteomes" id="UP000735302">
    <property type="component" value="Unassembled WGS sequence"/>
</dbReference>
<protein>
    <submittedName>
        <fullName evidence="2">Uncharacterized protein</fullName>
    </submittedName>
</protein>
<reference evidence="2 3" key="1">
    <citation type="journal article" date="2021" name="Elife">
        <title>Chloroplast acquisition without the gene transfer in kleptoplastic sea slugs, Plakobranchus ocellatus.</title>
        <authorList>
            <person name="Maeda T."/>
            <person name="Takahashi S."/>
            <person name="Yoshida T."/>
            <person name="Shimamura S."/>
            <person name="Takaki Y."/>
            <person name="Nagai Y."/>
            <person name="Toyoda A."/>
            <person name="Suzuki Y."/>
            <person name="Arimoto A."/>
            <person name="Ishii H."/>
            <person name="Satoh N."/>
            <person name="Nishiyama T."/>
            <person name="Hasebe M."/>
            <person name="Maruyama T."/>
            <person name="Minagawa J."/>
            <person name="Obokata J."/>
            <person name="Shigenobu S."/>
        </authorList>
    </citation>
    <scope>NUCLEOTIDE SEQUENCE [LARGE SCALE GENOMIC DNA]</scope>
</reference>
<name>A0AAV3Z4E1_9GAST</name>
<organism evidence="2 3">
    <name type="scientific">Plakobranchus ocellatus</name>
    <dbReference type="NCBI Taxonomy" id="259542"/>
    <lineage>
        <taxon>Eukaryota</taxon>
        <taxon>Metazoa</taxon>
        <taxon>Spiralia</taxon>
        <taxon>Lophotrochozoa</taxon>
        <taxon>Mollusca</taxon>
        <taxon>Gastropoda</taxon>
        <taxon>Heterobranchia</taxon>
        <taxon>Euthyneura</taxon>
        <taxon>Panpulmonata</taxon>
        <taxon>Sacoglossa</taxon>
        <taxon>Placobranchoidea</taxon>
        <taxon>Plakobranchidae</taxon>
        <taxon>Plakobranchus</taxon>
    </lineage>
</organism>
<dbReference type="AlphaFoldDB" id="A0AAV3Z4E1"/>
<gene>
    <name evidence="2" type="ORF">PoB_001599000</name>
</gene>
<comment type="caution">
    <text evidence="2">The sequence shown here is derived from an EMBL/GenBank/DDBJ whole genome shotgun (WGS) entry which is preliminary data.</text>
</comment>
<evidence type="ECO:0000256" key="1">
    <source>
        <dbReference type="SAM" id="MobiDB-lite"/>
    </source>
</evidence>
<feature type="compositionally biased region" description="Polar residues" evidence="1">
    <location>
        <begin position="1"/>
        <end position="15"/>
    </location>
</feature>
<accession>A0AAV3Z4E1</accession>
<keyword evidence="3" id="KW-1185">Reference proteome</keyword>
<proteinExistence type="predicted"/>
<sequence length="151" mass="16574">MATLITNPTKFSPPQQRELRPSGPPSRQIAKTPLVQTGTLSTVPPTPQYFPVHENLQLASGGKHIVTLNDDVVITEQRRNLTIPNMFETNNRGGASLLTLVPGWSNTKGWLSPGLHESWSIRSNLFTIRSRVDSSGSPFTLDSLAARAPKY</sequence>
<evidence type="ECO:0000313" key="3">
    <source>
        <dbReference type="Proteomes" id="UP000735302"/>
    </source>
</evidence>
<evidence type="ECO:0000313" key="2">
    <source>
        <dbReference type="EMBL" id="GFN89484.1"/>
    </source>
</evidence>
<feature type="region of interest" description="Disordered" evidence="1">
    <location>
        <begin position="1"/>
        <end position="42"/>
    </location>
</feature>